<gene>
    <name evidence="2" type="ORF">IW256_001351</name>
</gene>
<protein>
    <submittedName>
        <fullName evidence="2">Uncharacterized protein</fullName>
    </submittedName>
</protein>
<evidence type="ECO:0000256" key="1">
    <source>
        <dbReference type="SAM" id="Phobius"/>
    </source>
</evidence>
<keyword evidence="1" id="KW-0812">Transmembrane</keyword>
<dbReference type="EMBL" id="JADOUA010000001">
    <property type="protein sequence ID" value="MBG6087238.1"/>
    <property type="molecule type" value="Genomic_DNA"/>
</dbReference>
<organism evidence="2 3">
    <name type="scientific">Actinomadura viridis</name>
    <dbReference type="NCBI Taxonomy" id="58110"/>
    <lineage>
        <taxon>Bacteria</taxon>
        <taxon>Bacillati</taxon>
        <taxon>Actinomycetota</taxon>
        <taxon>Actinomycetes</taxon>
        <taxon>Streptosporangiales</taxon>
        <taxon>Thermomonosporaceae</taxon>
        <taxon>Actinomadura</taxon>
    </lineage>
</organism>
<dbReference type="AlphaFoldDB" id="A0A931DEN9"/>
<feature type="transmembrane region" description="Helical" evidence="1">
    <location>
        <begin position="41"/>
        <end position="63"/>
    </location>
</feature>
<reference evidence="2" key="1">
    <citation type="submission" date="2020-11" db="EMBL/GenBank/DDBJ databases">
        <title>Sequencing the genomes of 1000 actinobacteria strains.</title>
        <authorList>
            <person name="Klenk H.-P."/>
        </authorList>
    </citation>
    <scope>NUCLEOTIDE SEQUENCE</scope>
    <source>
        <strain evidence="2">DSM 43175</strain>
    </source>
</reference>
<accession>A0A931DEN9</accession>
<keyword evidence="1" id="KW-1133">Transmembrane helix</keyword>
<name>A0A931DEN9_9ACTN</name>
<evidence type="ECO:0000313" key="2">
    <source>
        <dbReference type="EMBL" id="MBG6087238.1"/>
    </source>
</evidence>
<keyword evidence="1" id="KW-0472">Membrane</keyword>
<sequence>MKLIKAWGVAVLVYLVGATVSAALVVNANAGDALTGLGGAVVWGALPAMVVYILMTWLAALAHSGTATPDQPKRFALAALPVPVVTIVLGIAGSLVLDSAPLGTGASTAGSALGTLLGFLGAAWWRSRGRSRAHS</sequence>
<evidence type="ECO:0000313" key="3">
    <source>
        <dbReference type="Proteomes" id="UP000614047"/>
    </source>
</evidence>
<feature type="transmembrane region" description="Helical" evidence="1">
    <location>
        <begin position="103"/>
        <end position="125"/>
    </location>
</feature>
<comment type="caution">
    <text evidence="2">The sequence shown here is derived from an EMBL/GenBank/DDBJ whole genome shotgun (WGS) entry which is preliminary data.</text>
</comment>
<proteinExistence type="predicted"/>
<dbReference type="RefSeq" id="WP_197010131.1">
    <property type="nucleotide sequence ID" value="NZ_BAABES010000006.1"/>
</dbReference>
<keyword evidence="3" id="KW-1185">Reference proteome</keyword>
<feature type="transmembrane region" description="Helical" evidence="1">
    <location>
        <begin position="75"/>
        <end position="97"/>
    </location>
</feature>
<dbReference type="Proteomes" id="UP000614047">
    <property type="component" value="Unassembled WGS sequence"/>
</dbReference>